<evidence type="ECO:0000313" key="3">
    <source>
        <dbReference type="Proteomes" id="UP001210925"/>
    </source>
</evidence>
<keyword evidence="3" id="KW-1185">Reference proteome</keyword>
<gene>
    <name evidence="2" type="ORF">HK103_000466</name>
</gene>
<dbReference type="Proteomes" id="UP001210925">
    <property type="component" value="Unassembled WGS sequence"/>
</dbReference>
<sequence length="309" mass="34922">MQVNSDQLVNITSYVTVALSIIISIYTITVLLKLKHIQSYTPYMIVLQIFSISQVAMTADLSFYSRTKIEVILILWVFVTIGAVFINLKVLKLFSVLCPASVTDSRIYLAAVFFFVLGLIPVGMRTAILVFDISPSNYINPLAGYFTLGFILVCLIYDNLQSVFLTWIIHSEKQLQGVNISNSTKKAVLVIVVCTLIDWLGVTSQLFNQFTGMKERYYFALSNFTASSISIHCSFMLMVFIQLVDLALFKSRNVSNEKDSVAIAYTKDEHTNIFQKMCKKAEASITMNYPEPVRRKSVFGTLNSIHWEV</sequence>
<feature type="transmembrane region" description="Helical" evidence="1">
    <location>
        <begin position="143"/>
        <end position="167"/>
    </location>
</feature>
<keyword evidence="1" id="KW-0472">Membrane</keyword>
<feature type="transmembrane region" description="Helical" evidence="1">
    <location>
        <begin position="71"/>
        <end position="95"/>
    </location>
</feature>
<evidence type="ECO:0000256" key="1">
    <source>
        <dbReference type="SAM" id="Phobius"/>
    </source>
</evidence>
<keyword evidence="1" id="KW-1133">Transmembrane helix</keyword>
<feature type="transmembrane region" description="Helical" evidence="1">
    <location>
        <begin position="187"/>
        <end position="207"/>
    </location>
</feature>
<name>A0AAD5Y1G4_9FUNG</name>
<feature type="transmembrane region" description="Helical" evidence="1">
    <location>
        <begin position="107"/>
        <end position="131"/>
    </location>
</feature>
<dbReference type="EMBL" id="JADGKB010000106">
    <property type="protein sequence ID" value="KAJ3253558.1"/>
    <property type="molecule type" value="Genomic_DNA"/>
</dbReference>
<feature type="transmembrane region" description="Helical" evidence="1">
    <location>
        <begin position="44"/>
        <end position="65"/>
    </location>
</feature>
<accession>A0AAD5Y1G4</accession>
<comment type="caution">
    <text evidence="2">The sequence shown here is derived from an EMBL/GenBank/DDBJ whole genome shotgun (WGS) entry which is preliminary data.</text>
</comment>
<keyword evidence="1" id="KW-0812">Transmembrane</keyword>
<evidence type="ECO:0000313" key="2">
    <source>
        <dbReference type="EMBL" id="KAJ3253558.1"/>
    </source>
</evidence>
<reference evidence="2" key="1">
    <citation type="submission" date="2020-05" db="EMBL/GenBank/DDBJ databases">
        <title>Phylogenomic resolution of chytrid fungi.</title>
        <authorList>
            <person name="Stajich J.E."/>
            <person name="Amses K."/>
            <person name="Simmons R."/>
            <person name="Seto K."/>
            <person name="Myers J."/>
            <person name="Bonds A."/>
            <person name="Quandt C.A."/>
            <person name="Barry K."/>
            <person name="Liu P."/>
            <person name="Grigoriev I."/>
            <person name="Longcore J.E."/>
            <person name="James T.Y."/>
        </authorList>
    </citation>
    <scope>NUCLEOTIDE SEQUENCE</scope>
    <source>
        <strain evidence="2">PLAUS21</strain>
    </source>
</reference>
<organism evidence="2 3">
    <name type="scientific">Boothiomyces macroporosus</name>
    <dbReference type="NCBI Taxonomy" id="261099"/>
    <lineage>
        <taxon>Eukaryota</taxon>
        <taxon>Fungi</taxon>
        <taxon>Fungi incertae sedis</taxon>
        <taxon>Chytridiomycota</taxon>
        <taxon>Chytridiomycota incertae sedis</taxon>
        <taxon>Chytridiomycetes</taxon>
        <taxon>Rhizophydiales</taxon>
        <taxon>Terramycetaceae</taxon>
        <taxon>Boothiomyces</taxon>
    </lineage>
</organism>
<feature type="transmembrane region" description="Helical" evidence="1">
    <location>
        <begin position="12"/>
        <end position="32"/>
    </location>
</feature>
<proteinExistence type="predicted"/>
<protein>
    <submittedName>
        <fullName evidence="2">Uncharacterized protein</fullName>
    </submittedName>
</protein>
<dbReference type="AlphaFoldDB" id="A0AAD5Y1G4"/>
<feature type="transmembrane region" description="Helical" evidence="1">
    <location>
        <begin position="227"/>
        <end position="249"/>
    </location>
</feature>